<evidence type="ECO:0000256" key="2">
    <source>
        <dbReference type="ARBA" id="ARBA00010794"/>
    </source>
</evidence>
<evidence type="ECO:0000256" key="8">
    <source>
        <dbReference type="ARBA" id="ARBA00022989"/>
    </source>
</evidence>
<evidence type="ECO:0000256" key="4">
    <source>
        <dbReference type="ARBA" id="ARBA00022679"/>
    </source>
</evidence>
<feature type="transmembrane region" description="Helical" evidence="10">
    <location>
        <begin position="488"/>
        <end position="507"/>
    </location>
</feature>
<keyword evidence="7" id="KW-0256">Endoplasmic reticulum</keyword>
<keyword evidence="4" id="KW-0808">Transferase</keyword>
<feature type="transmembrane region" description="Helical" evidence="10">
    <location>
        <begin position="271"/>
        <end position="293"/>
    </location>
</feature>
<dbReference type="GO" id="GO:0043048">
    <property type="term" value="P:dolichyl monophosphate biosynthetic process"/>
    <property type="evidence" value="ECO:0007669"/>
    <property type="project" value="TreeGrafter"/>
</dbReference>
<dbReference type="PANTHER" id="PTHR13205:SF15">
    <property type="entry name" value="DOLICHOL KINASE"/>
    <property type="match status" value="1"/>
</dbReference>
<dbReference type="GO" id="GO:0005789">
    <property type="term" value="C:endoplasmic reticulum membrane"/>
    <property type="evidence" value="ECO:0007669"/>
    <property type="project" value="UniProtKB-SubCell"/>
</dbReference>
<sequence length="508" mass="54919">MTEASQGMRMRLEHFVVAAGVALTAVRLGMVAQCLTVVAVLIILLLLLRWQQSQTPDFNQRPHADSGLWLSLLLPFALLTAGNSYEHGDVYTFAEVVCSQALVLSLAVVFKITNIFIYGLSSVWTATLLIAASGVSFIWSAAAAVTTAGTFSYLVTSLPAYSPKSFTQGELLLVCQSITTFVVVAGCSLACKIIYRDNCDLKCSASAGFLQAGLFSLAAFVVAVTKIQALRRPTWFYASLFAAAILIVYPLCYVMVNAEPVSWLAYHCFSSYTRLCLMVSWVILLVMAGLFVYWYTTNYSESSTVVRKVFHAAIVSVFLPGVILDPDLMYLACGAALGVFVLLEVFRMLSIPPVGPRIQSAFVMFVDEKDAGTFILTPAYLFIGCAAALLLFPGQLGDPGKMPILLSGTVALGIGDTAASVVGSKLGKHQWPGTSKTAEGTLAAIVAQFGFYFPLLFVAVPTVWHLNTLLLIVVLCLDSYLEAFTTQVDNLALPIFVYPMMTALYALQ</sequence>
<feature type="transmembrane region" description="Helical" evidence="10">
    <location>
        <begin position="207"/>
        <end position="224"/>
    </location>
</feature>
<dbReference type="EC" id="2.7.1.108" evidence="3"/>
<keyword evidence="8 10" id="KW-1133">Transmembrane helix</keyword>
<feature type="transmembrane region" description="Helical" evidence="10">
    <location>
        <begin position="329"/>
        <end position="350"/>
    </location>
</feature>
<organism evidence="11">
    <name type="scientific">Rhipicephalus appendiculatus</name>
    <name type="common">Brown ear tick</name>
    <dbReference type="NCBI Taxonomy" id="34631"/>
    <lineage>
        <taxon>Eukaryota</taxon>
        <taxon>Metazoa</taxon>
        <taxon>Ecdysozoa</taxon>
        <taxon>Arthropoda</taxon>
        <taxon>Chelicerata</taxon>
        <taxon>Arachnida</taxon>
        <taxon>Acari</taxon>
        <taxon>Parasitiformes</taxon>
        <taxon>Ixodida</taxon>
        <taxon>Ixodoidea</taxon>
        <taxon>Ixodidae</taxon>
        <taxon>Rhipicephalinae</taxon>
        <taxon>Rhipicephalus</taxon>
        <taxon>Rhipicephalus</taxon>
    </lineage>
</organism>
<feature type="transmembrane region" description="Helical" evidence="10">
    <location>
        <begin position="138"/>
        <end position="159"/>
    </location>
</feature>
<keyword evidence="6 11" id="KW-0418">Kinase</keyword>
<evidence type="ECO:0000256" key="7">
    <source>
        <dbReference type="ARBA" id="ARBA00022824"/>
    </source>
</evidence>
<reference evidence="11" key="1">
    <citation type="journal article" date="2016" name="Ticks Tick Borne Dis.">
        <title>De novo assembly and annotation of the salivary gland transcriptome of Rhipicephalus appendiculatus male and female ticks during blood feeding.</title>
        <authorList>
            <person name="de Castro M.H."/>
            <person name="de Klerk D."/>
            <person name="Pienaar R."/>
            <person name="Latif A.A."/>
            <person name="Rees D.J."/>
            <person name="Mans B.J."/>
        </authorList>
    </citation>
    <scope>NUCLEOTIDE SEQUENCE</scope>
    <source>
        <tissue evidence="11">Salivary glands</tissue>
    </source>
</reference>
<protein>
    <recommendedName>
        <fullName evidence="3">dolichol kinase</fullName>
        <ecNumber evidence="3">2.7.1.108</ecNumber>
    </recommendedName>
</protein>
<proteinExistence type="inferred from homology"/>
<evidence type="ECO:0000256" key="1">
    <source>
        <dbReference type="ARBA" id="ARBA00004477"/>
    </source>
</evidence>
<dbReference type="InterPro" id="IPR032974">
    <property type="entry name" value="Polypren_kinase"/>
</dbReference>
<feature type="transmembrane region" description="Helical" evidence="10">
    <location>
        <begin position="236"/>
        <end position="256"/>
    </location>
</feature>
<dbReference type="AlphaFoldDB" id="A0A131YUM4"/>
<evidence type="ECO:0000256" key="6">
    <source>
        <dbReference type="ARBA" id="ARBA00022777"/>
    </source>
</evidence>
<evidence type="ECO:0000313" key="11">
    <source>
        <dbReference type="EMBL" id="JAP82677.1"/>
    </source>
</evidence>
<feature type="transmembrane region" description="Helical" evidence="10">
    <location>
        <begin position="171"/>
        <end position="195"/>
    </location>
</feature>
<evidence type="ECO:0000256" key="10">
    <source>
        <dbReference type="SAM" id="Phobius"/>
    </source>
</evidence>
<evidence type="ECO:0000256" key="9">
    <source>
        <dbReference type="ARBA" id="ARBA00023136"/>
    </source>
</evidence>
<evidence type="ECO:0000256" key="5">
    <source>
        <dbReference type="ARBA" id="ARBA00022692"/>
    </source>
</evidence>
<keyword evidence="9 10" id="KW-0472">Membrane</keyword>
<name>A0A131YUM4_RHIAP</name>
<dbReference type="PANTHER" id="PTHR13205">
    <property type="entry name" value="TRANSMEMBRANE PROTEIN 15-RELATED"/>
    <property type="match status" value="1"/>
</dbReference>
<feature type="transmembrane region" description="Helical" evidence="10">
    <location>
        <begin position="15"/>
        <end position="48"/>
    </location>
</feature>
<dbReference type="EMBL" id="GEDV01005880">
    <property type="protein sequence ID" value="JAP82677.1"/>
    <property type="molecule type" value="Transcribed_RNA"/>
</dbReference>
<feature type="transmembrane region" description="Helical" evidence="10">
    <location>
        <begin position="371"/>
        <end position="392"/>
    </location>
</feature>
<keyword evidence="5 10" id="KW-0812">Transmembrane</keyword>
<evidence type="ECO:0000256" key="3">
    <source>
        <dbReference type="ARBA" id="ARBA00012132"/>
    </source>
</evidence>
<feature type="transmembrane region" description="Helical" evidence="10">
    <location>
        <begin position="463"/>
        <end position="481"/>
    </location>
</feature>
<comment type="similarity">
    <text evidence="2">Belongs to the polyprenol kinase family.</text>
</comment>
<feature type="transmembrane region" description="Helical" evidence="10">
    <location>
        <begin position="68"/>
        <end position="85"/>
    </location>
</feature>
<accession>A0A131YUM4</accession>
<comment type="subcellular location">
    <subcellularLocation>
        <location evidence="1">Endoplasmic reticulum membrane</location>
        <topology evidence="1">Multi-pass membrane protein</topology>
    </subcellularLocation>
</comment>
<dbReference type="GO" id="GO:0004168">
    <property type="term" value="F:dolichol kinase activity"/>
    <property type="evidence" value="ECO:0007669"/>
    <property type="project" value="UniProtKB-EC"/>
</dbReference>